<reference evidence="1 2" key="1">
    <citation type="submission" date="2016-10" db="EMBL/GenBank/DDBJ databases">
        <authorList>
            <person name="de Groot N.N."/>
        </authorList>
    </citation>
    <scope>NUCLEOTIDE SEQUENCE [LARGE SCALE GENOMIC DNA]</scope>
    <source>
        <strain evidence="1 2">DSM 24677</strain>
    </source>
</reference>
<dbReference type="SUPFAM" id="SSF52540">
    <property type="entry name" value="P-loop containing nucleoside triphosphate hydrolases"/>
    <property type="match status" value="1"/>
</dbReference>
<proteinExistence type="predicted"/>
<dbReference type="GO" id="GO:0008146">
    <property type="term" value="F:sulfotransferase activity"/>
    <property type="evidence" value="ECO:0007669"/>
    <property type="project" value="InterPro"/>
</dbReference>
<evidence type="ECO:0000313" key="1">
    <source>
        <dbReference type="EMBL" id="SDY73992.1"/>
    </source>
</evidence>
<sequence>MRPTLDVTKDTIQIAYQLFLGRKASDAEINVIAASDMSLPRLRNVFLNSREFQKSFGVKPANTAEQTPDRRAMVHLHIPKTAGSSLTRIIAPHFASGTQLPVSDGQLGALAAMPEKERRSASFVFGHLSHGMAHLLPQGHRYICVLRKPGARLLSYYNYLYRTTDHHSQKVVGGQKMSFGTFLEWAANPQSGHRNEVNNGQIRRLAGLKLQRDRASETELLPAAVKNIVASDMIFGLTEHFDHFVQRLHALGLIAGTPDMRENTAPHPANLAEALATLTPDQAALYQAFTGWDDIFYNICEQLYFAQDMPKTGAI</sequence>
<keyword evidence="2" id="KW-1185">Reference proteome</keyword>
<dbReference type="InterPro" id="IPR027417">
    <property type="entry name" value="P-loop_NTPase"/>
</dbReference>
<dbReference type="OrthoDB" id="7834699at2"/>
<dbReference type="AlphaFoldDB" id="A0A1H3MB94"/>
<accession>A0A1H3MB94</accession>
<gene>
    <name evidence="1" type="ORF">SAMN05444486_103503</name>
</gene>
<dbReference type="InterPro" id="IPR005331">
    <property type="entry name" value="Sulfotransferase"/>
</dbReference>
<dbReference type="Pfam" id="PF03567">
    <property type="entry name" value="Sulfotransfer_2"/>
    <property type="match status" value="1"/>
</dbReference>
<evidence type="ECO:0000313" key="2">
    <source>
        <dbReference type="Proteomes" id="UP000199026"/>
    </source>
</evidence>
<dbReference type="STRING" id="576131.SAMN05444486_103503"/>
<dbReference type="EMBL" id="FNPR01000003">
    <property type="protein sequence ID" value="SDY73992.1"/>
    <property type="molecule type" value="Genomic_DNA"/>
</dbReference>
<protein>
    <submittedName>
        <fullName evidence="1">Sulfotransferase family protein</fullName>
    </submittedName>
</protein>
<organism evidence="1 2">
    <name type="scientific">Lentibacter algarum</name>
    <dbReference type="NCBI Taxonomy" id="576131"/>
    <lineage>
        <taxon>Bacteria</taxon>
        <taxon>Pseudomonadati</taxon>
        <taxon>Pseudomonadota</taxon>
        <taxon>Alphaproteobacteria</taxon>
        <taxon>Rhodobacterales</taxon>
        <taxon>Roseobacteraceae</taxon>
        <taxon>Lentibacter</taxon>
    </lineage>
</organism>
<dbReference type="Proteomes" id="UP000199026">
    <property type="component" value="Unassembled WGS sequence"/>
</dbReference>
<dbReference type="Gene3D" id="3.40.50.300">
    <property type="entry name" value="P-loop containing nucleotide triphosphate hydrolases"/>
    <property type="match status" value="1"/>
</dbReference>
<name>A0A1H3MB94_9RHOB</name>
<keyword evidence="1" id="KW-0808">Transferase</keyword>
<dbReference type="GO" id="GO:0016020">
    <property type="term" value="C:membrane"/>
    <property type="evidence" value="ECO:0007669"/>
    <property type="project" value="InterPro"/>
</dbReference>